<keyword evidence="8" id="KW-0238">DNA-binding</keyword>
<dbReference type="PROSITE" id="PS51066">
    <property type="entry name" value="ZF_FPG_2"/>
    <property type="match status" value="1"/>
</dbReference>
<evidence type="ECO:0000313" key="18">
    <source>
        <dbReference type="EMBL" id="CAB5058068.1"/>
    </source>
</evidence>
<dbReference type="Gene3D" id="3.20.190.10">
    <property type="entry name" value="MutM-like, N-terminal"/>
    <property type="match status" value="1"/>
</dbReference>
<dbReference type="InterPro" id="IPR000214">
    <property type="entry name" value="Znf_DNA_glyclase/AP_lyase"/>
</dbReference>
<dbReference type="GO" id="GO:0003684">
    <property type="term" value="F:damaged DNA binding"/>
    <property type="evidence" value="ECO:0007669"/>
    <property type="project" value="InterPro"/>
</dbReference>
<protein>
    <submittedName>
        <fullName evidence="16">Unannotated protein</fullName>
    </submittedName>
</protein>
<feature type="domain" description="Formamidopyrimidine-DNA glycosylase catalytic" evidence="15">
    <location>
        <begin position="2"/>
        <end position="104"/>
    </location>
</feature>
<keyword evidence="5" id="KW-0863">Zinc-finger</keyword>
<dbReference type="PROSITE" id="PS51068">
    <property type="entry name" value="FPG_CAT"/>
    <property type="match status" value="1"/>
</dbReference>
<evidence type="ECO:0000256" key="5">
    <source>
        <dbReference type="ARBA" id="ARBA00022771"/>
    </source>
</evidence>
<evidence type="ECO:0000256" key="3">
    <source>
        <dbReference type="ARBA" id="ARBA00022723"/>
    </source>
</evidence>
<dbReference type="PANTHER" id="PTHR22993">
    <property type="entry name" value="FORMAMIDOPYRIMIDINE-DNA GLYCOSYLASE"/>
    <property type="match status" value="1"/>
</dbReference>
<evidence type="ECO:0000259" key="15">
    <source>
        <dbReference type="PROSITE" id="PS51068"/>
    </source>
</evidence>
<gene>
    <name evidence="16" type="ORF">UFOPK2602_00607</name>
    <name evidence="17" type="ORF">UFOPK2806_00671</name>
    <name evidence="18" type="ORF">UFOPK4306_00747</name>
</gene>
<dbReference type="SUPFAM" id="SSF46946">
    <property type="entry name" value="S13-like H2TH domain"/>
    <property type="match status" value="1"/>
</dbReference>
<dbReference type="Gene3D" id="1.10.8.50">
    <property type="match status" value="1"/>
</dbReference>
<dbReference type="EMBL" id="CAFBQP010000022">
    <property type="protein sequence ID" value="CAB5058068.1"/>
    <property type="molecule type" value="Genomic_DNA"/>
</dbReference>
<dbReference type="GO" id="GO:0003906">
    <property type="term" value="F:DNA-(apurinic or apyrimidinic site) endonuclease activity"/>
    <property type="evidence" value="ECO:0007669"/>
    <property type="project" value="InterPro"/>
</dbReference>
<dbReference type="PANTHER" id="PTHR22993:SF9">
    <property type="entry name" value="FORMAMIDOPYRIMIDINE-DNA GLYCOSYLASE"/>
    <property type="match status" value="1"/>
</dbReference>
<keyword evidence="3" id="KW-0479">Metal-binding</keyword>
<keyword evidence="6" id="KW-0378">Hydrolase</keyword>
<evidence type="ECO:0000256" key="2">
    <source>
        <dbReference type="ARBA" id="ARBA00009409"/>
    </source>
</evidence>
<evidence type="ECO:0000256" key="13">
    <source>
        <dbReference type="SAM" id="MobiDB-lite"/>
    </source>
</evidence>
<dbReference type="InterPro" id="IPR015886">
    <property type="entry name" value="H2TH_FPG"/>
</dbReference>
<accession>A0A6J6PPN5</accession>
<sequence length="279" mass="30755">MPELPELQAHAERLTKAFGDKVLESFTPFGFTVLKTATPRPTEAVGEVLQRVWRRGKYLLVEFEPVTFAVHLMQGGRLHPDDKHAIKPRGGQARWRFTDGSALLLTEQGTERRVGVWCLPTAKALASPPLASLGPDAAEVDAETLSDLFLIHPMRLHGFLRDQHQIAGLGRRLANEVCHRARLSPFANTARLGIEGATRVVDAIEAACDESLAHEREQDEMSGSATRPSKVHHREGQPCPECSDIIRAIEYSGYTINYCPACQTGGKVLADNTTSKFLK</sequence>
<keyword evidence="11" id="KW-0511">Multifunctional enzyme</keyword>
<comment type="similarity">
    <text evidence="2">Belongs to the FPG family.</text>
</comment>
<dbReference type="InterPro" id="IPR012319">
    <property type="entry name" value="FPG_cat"/>
</dbReference>
<dbReference type="SMART" id="SM01232">
    <property type="entry name" value="H2TH"/>
    <property type="match status" value="1"/>
</dbReference>
<feature type="region of interest" description="Disordered" evidence="13">
    <location>
        <begin position="213"/>
        <end position="236"/>
    </location>
</feature>
<evidence type="ECO:0000256" key="10">
    <source>
        <dbReference type="ARBA" id="ARBA00023239"/>
    </source>
</evidence>
<dbReference type="SUPFAM" id="SSF57716">
    <property type="entry name" value="Glucocorticoid receptor-like (DNA-binding domain)"/>
    <property type="match status" value="1"/>
</dbReference>
<reference evidence="16" key="1">
    <citation type="submission" date="2020-05" db="EMBL/GenBank/DDBJ databases">
        <authorList>
            <person name="Chiriac C."/>
            <person name="Salcher M."/>
            <person name="Ghai R."/>
            <person name="Kavagutti S V."/>
        </authorList>
    </citation>
    <scope>NUCLEOTIDE SEQUENCE</scope>
</reference>
<evidence type="ECO:0000313" key="17">
    <source>
        <dbReference type="EMBL" id="CAB4745442.1"/>
    </source>
</evidence>
<comment type="catalytic activity">
    <reaction evidence="1">
        <text>Hydrolysis of DNA containing ring-opened 7-methylguanine residues, releasing 2,6-diamino-4-hydroxy-5-(N-methyl)formamidopyrimidine.</text>
        <dbReference type="EC" id="3.2.2.23"/>
    </reaction>
</comment>
<evidence type="ECO:0000256" key="9">
    <source>
        <dbReference type="ARBA" id="ARBA00023204"/>
    </source>
</evidence>
<name>A0A6J6PPN5_9ZZZZ</name>
<proteinExistence type="inferred from homology"/>
<dbReference type="GO" id="GO:0016829">
    <property type="term" value="F:lyase activity"/>
    <property type="evidence" value="ECO:0007669"/>
    <property type="project" value="UniProtKB-KW"/>
</dbReference>
<dbReference type="EMBL" id="CAEZYY010000006">
    <property type="protein sequence ID" value="CAB4745442.1"/>
    <property type="molecule type" value="Genomic_DNA"/>
</dbReference>
<evidence type="ECO:0000256" key="7">
    <source>
        <dbReference type="ARBA" id="ARBA00022833"/>
    </source>
</evidence>
<organism evidence="16">
    <name type="scientific">freshwater metagenome</name>
    <dbReference type="NCBI Taxonomy" id="449393"/>
    <lineage>
        <taxon>unclassified sequences</taxon>
        <taxon>metagenomes</taxon>
        <taxon>ecological metagenomes</taxon>
    </lineage>
</organism>
<dbReference type="EMBL" id="CAEZXX010000030">
    <property type="protein sequence ID" value="CAB4701411.1"/>
    <property type="molecule type" value="Genomic_DNA"/>
</dbReference>
<dbReference type="GO" id="GO:0008270">
    <property type="term" value="F:zinc ion binding"/>
    <property type="evidence" value="ECO:0007669"/>
    <property type="project" value="UniProtKB-KW"/>
</dbReference>
<evidence type="ECO:0000259" key="14">
    <source>
        <dbReference type="PROSITE" id="PS51066"/>
    </source>
</evidence>
<keyword evidence="9" id="KW-0234">DNA repair</keyword>
<evidence type="ECO:0000256" key="8">
    <source>
        <dbReference type="ARBA" id="ARBA00023125"/>
    </source>
</evidence>
<dbReference type="GO" id="GO:0034039">
    <property type="term" value="F:8-oxo-7,8-dihydroguanine DNA N-glycosylase activity"/>
    <property type="evidence" value="ECO:0007669"/>
    <property type="project" value="TreeGrafter"/>
</dbReference>
<evidence type="ECO:0000256" key="11">
    <source>
        <dbReference type="ARBA" id="ARBA00023268"/>
    </source>
</evidence>
<keyword evidence="4" id="KW-0227">DNA damage</keyword>
<dbReference type="GO" id="GO:0006284">
    <property type="term" value="P:base-excision repair"/>
    <property type="evidence" value="ECO:0007669"/>
    <property type="project" value="InterPro"/>
</dbReference>
<dbReference type="InterPro" id="IPR010979">
    <property type="entry name" value="Ribosomal_uS13-like_H2TH"/>
</dbReference>
<feature type="domain" description="FPG-type" evidence="14">
    <location>
        <begin position="230"/>
        <end position="264"/>
    </location>
</feature>
<dbReference type="SMART" id="SM00898">
    <property type="entry name" value="Fapy_DNA_glyco"/>
    <property type="match status" value="1"/>
</dbReference>
<evidence type="ECO:0000256" key="4">
    <source>
        <dbReference type="ARBA" id="ARBA00022763"/>
    </source>
</evidence>
<dbReference type="Pfam" id="PF01149">
    <property type="entry name" value="Fapy_DNA_glyco"/>
    <property type="match status" value="1"/>
</dbReference>
<keyword evidence="10" id="KW-0456">Lyase</keyword>
<evidence type="ECO:0000256" key="1">
    <source>
        <dbReference type="ARBA" id="ARBA00001668"/>
    </source>
</evidence>
<dbReference type="SUPFAM" id="SSF81624">
    <property type="entry name" value="N-terminal domain of MutM-like DNA repair proteins"/>
    <property type="match status" value="1"/>
</dbReference>
<dbReference type="AlphaFoldDB" id="A0A6J6PPN5"/>
<keyword evidence="7" id="KW-0862">Zinc</keyword>
<evidence type="ECO:0000313" key="16">
    <source>
        <dbReference type="EMBL" id="CAB4701411.1"/>
    </source>
</evidence>
<evidence type="ECO:0000256" key="6">
    <source>
        <dbReference type="ARBA" id="ARBA00022801"/>
    </source>
</evidence>
<evidence type="ECO:0000256" key="12">
    <source>
        <dbReference type="ARBA" id="ARBA00023295"/>
    </source>
</evidence>
<dbReference type="InterPro" id="IPR035937">
    <property type="entry name" value="FPG_N"/>
</dbReference>
<keyword evidence="12" id="KW-0326">Glycosidase</keyword>